<gene>
    <name evidence="1" type="ORF">ROHU_027610</name>
</gene>
<dbReference type="EMBL" id="QBIY01012799">
    <property type="protein sequence ID" value="RXN16261.1"/>
    <property type="molecule type" value="Genomic_DNA"/>
</dbReference>
<organism evidence="1 2">
    <name type="scientific">Labeo rohita</name>
    <name type="common">Indian major carp</name>
    <name type="synonym">Cyprinus rohita</name>
    <dbReference type="NCBI Taxonomy" id="84645"/>
    <lineage>
        <taxon>Eukaryota</taxon>
        <taxon>Metazoa</taxon>
        <taxon>Chordata</taxon>
        <taxon>Craniata</taxon>
        <taxon>Vertebrata</taxon>
        <taxon>Euteleostomi</taxon>
        <taxon>Actinopterygii</taxon>
        <taxon>Neopterygii</taxon>
        <taxon>Teleostei</taxon>
        <taxon>Ostariophysi</taxon>
        <taxon>Cypriniformes</taxon>
        <taxon>Cyprinidae</taxon>
        <taxon>Labeoninae</taxon>
        <taxon>Labeonini</taxon>
        <taxon>Labeo</taxon>
    </lineage>
</organism>
<proteinExistence type="predicted"/>
<dbReference type="AlphaFoldDB" id="A0A498M6L1"/>
<comment type="caution">
    <text evidence="1">The sequence shown here is derived from an EMBL/GenBank/DDBJ whole genome shotgun (WGS) entry which is preliminary data.</text>
</comment>
<keyword evidence="2" id="KW-1185">Reference proteome</keyword>
<name>A0A498M6L1_LABRO</name>
<sequence length="72" mass="8504">MQKHVDRDTDKSLRKCTYTNTQLCVIRIITITVSFFWLHDDAICDAEVVQDSTTGDDIWSKFWLYFKGLEIK</sequence>
<evidence type="ECO:0000313" key="1">
    <source>
        <dbReference type="EMBL" id="RXN16261.1"/>
    </source>
</evidence>
<accession>A0A498M6L1</accession>
<evidence type="ECO:0000313" key="2">
    <source>
        <dbReference type="Proteomes" id="UP000290572"/>
    </source>
</evidence>
<dbReference type="Proteomes" id="UP000290572">
    <property type="component" value="Unassembled WGS sequence"/>
</dbReference>
<protein>
    <submittedName>
        <fullName evidence="1">Uncharacterized protein</fullName>
    </submittedName>
</protein>
<reference evidence="1 2" key="1">
    <citation type="submission" date="2018-03" db="EMBL/GenBank/DDBJ databases">
        <title>Draft genome sequence of Rohu Carp (Labeo rohita).</title>
        <authorList>
            <person name="Das P."/>
            <person name="Kushwaha B."/>
            <person name="Joshi C.G."/>
            <person name="Kumar D."/>
            <person name="Nagpure N.S."/>
            <person name="Sahoo L."/>
            <person name="Das S.P."/>
            <person name="Bit A."/>
            <person name="Patnaik S."/>
            <person name="Meher P.K."/>
            <person name="Jayasankar P."/>
            <person name="Koringa P.G."/>
            <person name="Patel N.V."/>
            <person name="Hinsu A.T."/>
            <person name="Kumar R."/>
            <person name="Pandey M."/>
            <person name="Agarwal S."/>
            <person name="Srivastava S."/>
            <person name="Singh M."/>
            <person name="Iquebal M.A."/>
            <person name="Jaiswal S."/>
            <person name="Angadi U.B."/>
            <person name="Kumar N."/>
            <person name="Raza M."/>
            <person name="Shah T.M."/>
            <person name="Rai A."/>
            <person name="Jena J.K."/>
        </authorList>
    </citation>
    <scope>NUCLEOTIDE SEQUENCE [LARGE SCALE GENOMIC DNA]</scope>
    <source>
        <strain evidence="1">DASCIFA01</strain>
        <tissue evidence="1">Testis</tissue>
    </source>
</reference>